<evidence type="ECO:0000259" key="2">
    <source>
        <dbReference type="PROSITE" id="PS51762"/>
    </source>
</evidence>
<evidence type="ECO:0000313" key="3">
    <source>
        <dbReference type="EMBL" id="MDI9233841.1"/>
    </source>
</evidence>
<dbReference type="PANTHER" id="PTHR10963">
    <property type="entry name" value="GLYCOSYL HYDROLASE-RELATED"/>
    <property type="match status" value="1"/>
</dbReference>
<dbReference type="SUPFAM" id="SSF49899">
    <property type="entry name" value="Concanavalin A-like lectins/glucanases"/>
    <property type="match status" value="1"/>
</dbReference>
<dbReference type="PROSITE" id="PS51762">
    <property type="entry name" value="GH16_2"/>
    <property type="match status" value="1"/>
</dbReference>
<dbReference type="InterPro" id="IPR000757">
    <property type="entry name" value="Beta-glucanase-like"/>
</dbReference>
<accession>A0ABT6X6T6</accession>
<evidence type="ECO:0000313" key="4">
    <source>
        <dbReference type="Proteomes" id="UP001431902"/>
    </source>
</evidence>
<organism evidence="3 4">
    <name type="scientific">Limnohabitans lacus</name>
    <dbReference type="NCBI Taxonomy" id="3045173"/>
    <lineage>
        <taxon>Bacteria</taxon>
        <taxon>Pseudomonadati</taxon>
        <taxon>Pseudomonadota</taxon>
        <taxon>Betaproteobacteria</taxon>
        <taxon>Burkholderiales</taxon>
        <taxon>Comamonadaceae</taxon>
        <taxon>Limnohabitans</taxon>
    </lineage>
</organism>
<dbReference type="PANTHER" id="PTHR10963:SF55">
    <property type="entry name" value="GLYCOSIDE HYDROLASE FAMILY 16 PROTEIN"/>
    <property type="match status" value="1"/>
</dbReference>
<dbReference type="InterPro" id="IPR050546">
    <property type="entry name" value="Glycosyl_Hydrlase_16"/>
</dbReference>
<proteinExistence type="inferred from homology"/>
<evidence type="ECO:0000256" key="1">
    <source>
        <dbReference type="ARBA" id="ARBA00006865"/>
    </source>
</evidence>
<dbReference type="InterPro" id="IPR013320">
    <property type="entry name" value="ConA-like_dom_sf"/>
</dbReference>
<name>A0ABT6X6T6_9BURK</name>
<dbReference type="GO" id="GO:0016787">
    <property type="term" value="F:hydrolase activity"/>
    <property type="evidence" value="ECO:0007669"/>
    <property type="project" value="UniProtKB-KW"/>
</dbReference>
<dbReference type="CDD" id="cd08023">
    <property type="entry name" value="GH16_laminarinase_like"/>
    <property type="match status" value="1"/>
</dbReference>
<dbReference type="Gene3D" id="2.60.120.200">
    <property type="match status" value="1"/>
</dbReference>
<dbReference type="Proteomes" id="UP001431902">
    <property type="component" value="Unassembled WGS sequence"/>
</dbReference>
<reference evidence="3" key="1">
    <citation type="submission" date="2023-05" db="EMBL/GenBank/DDBJ databases">
        <title>Limnohabitans sp. strain HM2-2 Genome sequencing and assembly.</title>
        <authorList>
            <person name="Jung Y."/>
        </authorList>
    </citation>
    <scope>NUCLEOTIDE SEQUENCE</scope>
    <source>
        <strain evidence="3">HM2-2</strain>
    </source>
</reference>
<keyword evidence="3" id="KW-0378">Hydrolase</keyword>
<protein>
    <submittedName>
        <fullName evidence="3">Glycoside hydrolase family 16 protein</fullName>
    </submittedName>
</protein>
<keyword evidence="4" id="KW-1185">Reference proteome</keyword>
<comment type="caution">
    <text evidence="3">The sequence shown here is derived from an EMBL/GenBank/DDBJ whole genome shotgun (WGS) entry which is preliminary data.</text>
</comment>
<comment type="similarity">
    <text evidence="1">Belongs to the glycosyl hydrolase 16 family.</text>
</comment>
<gene>
    <name evidence="3" type="ORF">QLQ16_08330</name>
</gene>
<feature type="domain" description="GH16" evidence="2">
    <location>
        <begin position="1"/>
        <end position="234"/>
    </location>
</feature>
<dbReference type="Pfam" id="PF00722">
    <property type="entry name" value="Glyco_hydro_16"/>
    <property type="match status" value="1"/>
</dbReference>
<dbReference type="EMBL" id="JASGBH010000005">
    <property type="protein sequence ID" value="MDI9233841.1"/>
    <property type="molecule type" value="Genomic_DNA"/>
</dbReference>
<sequence>MPGLPDASKWDYDTEYNQRGWWNNELQYYSRNREDNARVADGKLHITARRQRLSTAWDFGGQNYTSARLITRGKASWTYGRFEIRAKLPCTLGTWPAIWTLGTGGVWPDDGEIDIMEQNGFSNADKQQVLGTLHMRGAFGGSGPSAVRSLPNACTDFNIYHMTWDANRIVIGVNGSDYQSYANPHNGQYAQWPFDRPQYLLLNVAIGGTLGGWVDDSRLPASMEVDFVRVYRRQ</sequence>